<dbReference type="AlphaFoldDB" id="A0A7W7MS75"/>
<evidence type="ECO:0000313" key="2">
    <source>
        <dbReference type="Proteomes" id="UP000578112"/>
    </source>
</evidence>
<reference evidence="1 2" key="1">
    <citation type="submission" date="2020-08" db="EMBL/GenBank/DDBJ databases">
        <title>Sequencing the genomes of 1000 actinobacteria strains.</title>
        <authorList>
            <person name="Klenk H.-P."/>
        </authorList>
    </citation>
    <scope>NUCLEOTIDE SEQUENCE [LARGE SCALE GENOMIC DNA]</scope>
    <source>
        <strain evidence="1 2">DSM 43149</strain>
    </source>
</reference>
<evidence type="ECO:0000313" key="1">
    <source>
        <dbReference type="EMBL" id="MBB4765051.1"/>
    </source>
</evidence>
<sequence>MAKHDHDTLYLIAGAYDDTKPRSRTTRRARQGVA</sequence>
<accession>A0A7W7MS75</accession>
<dbReference type="EMBL" id="JACHNH010000001">
    <property type="protein sequence ID" value="MBB4765051.1"/>
    <property type="molecule type" value="Genomic_DNA"/>
</dbReference>
<proteinExistence type="predicted"/>
<gene>
    <name evidence="1" type="ORF">BJ971_005607</name>
</gene>
<keyword evidence="2" id="KW-1185">Reference proteome</keyword>
<dbReference type="Proteomes" id="UP000578112">
    <property type="component" value="Unassembled WGS sequence"/>
</dbReference>
<protein>
    <submittedName>
        <fullName evidence="1">Uncharacterized protein</fullName>
    </submittedName>
</protein>
<organism evidence="1 2">
    <name type="scientific">Actinoplanes digitatis</name>
    <dbReference type="NCBI Taxonomy" id="1868"/>
    <lineage>
        <taxon>Bacteria</taxon>
        <taxon>Bacillati</taxon>
        <taxon>Actinomycetota</taxon>
        <taxon>Actinomycetes</taxon>
        <taxon>Micromonosporales</taxon>
        <taxon>Micromonosporaceae</taxon>
        <taxon>Actinoplanes</taxon>
    </lineage>
</organism>
<name>A0A7W7MS75_9ACTN</name>
<comment type="caution">
    <text evidence="1">The sequence shown here is derived from an EMBL/GenBank/DDBJ whole genome shotgun (WGS) entry which is preliminary data.</text>
</comment>